<reference evidence="7" key="1">
    <citation type="submission" date="2018-11" db="EMBL/GenBank/DDBJ databases">
        <title>Myxobolus squamalis genome and transcriptome.</title>
        <authorList>
            <person name="Yahalomi D."/>
            <person name="Atkinson S.D."/>
            <person name="Neuhof M."/>
            <person name="Chang E.S."/>
            <person name="Philippe H."/>
            <person name="Cartwright P."/>
            <person name="Bartholomew J.L."/>
            <person name="Huchon D."/>
        </authorList>
    </citation>
    <scope>NUCLEOTIDE SEQUENCE</scope>
    <source>
        <strain evidence="7">71B08</strain>
        <tissue evidence="7">Whole</tissue>
    </source>
</reference>
<evidence type="ECO:0000256" key="1">
    <source>
        <dbReference type="ARBA" id="ARBA00001936"/>
    </source>
</evidence>
<dbReference type="EMBL" id="GHBR01001815">
    <property type="protein sequence ID" value="NDJ96901.1"/>
    <property type="molecule type" value="Transcribed_RNA"/>
</dbReference>
<evidence type="ECO:0000313" key="7">
    <source>
        <dbReference type="EMBL" id="NDJ96901.1"/>
    </source>
</evidence>
<evidence type="ECO:0000256" key="5">
    <source>
        <dbReference type="ARBA" id="ARBA00023211"/>
    </source>
</evidence>
<keyword evidence="5" id="KW-0464">Manganese</keyword>
<dbReference type="AlphaFoldDB" id="A0A6B2G6I3"/>
<evidence type="ECO:0000256" key="3">
    <source>
        <dbReference type="ARBA" id="ARBA00022723"/>
    </source>
</evidence>
<dbReference type="InterPro" id="IPR047129">
    <property type="entry name" value="PPA2-like"/>
</dbReference>
<evidence type="ECO:0000256" key="2">
    <source>
        <dbReference type="ARBA" id="ARBA00013081"/>
    </source>
</evidence>
<dbReference type="GO" id="GO:0004722">
    <property type="term" value="F:protein serine/threonine phosphatase activity"/>
    <property type="evidence" value="ECO:0007669"/>
    <property type="project" value="UniProtKB-EC"/>
</dbReference>
<dbReference type="SMART" id="SM00156">
    <property type="entry name" value="PP2Ac"/>
    <property type="match status" value="1"/>
</dbReference>
<keyword evidence="3" id="KW-0479">Metal-binding</keyword>
<evidence type="ECO:0000256" key="4">
    <source>
        <dbReference type="ARBA" id="ARBA00022801"/>
    </source>
</evidence>
<proteinExistence type="predicted"/>
<dbReference type="InterPro" id="IPR029052">
    <property type="entry name" value="Metallo-depent_PP-like"/>
</dbReference>
<organism evidence="7">
    <name type="scientific">Myxobolus squamalis</name>
    <name type="common">Myxosporean</name>
    <dbReference type="NCBI Taxonomy" id="59785"/>
    <lineage>
        <taxon>Eukaryota</taxon>
        <taxon>Metazoa</taxon>
        <taxon>Cnidaria</taxon>
        <taxon>Myxozoa</taxon>
        <taxon>Myxosporea</taxon>
        <taxon>Bivalvulida</taxon>
        <taxon>Platysporina</taxon>
        <taxon>Myxobolidae</taxon>
        <taxon>Myxobolus</taxon>
    </lineage>
</organism>
<dbReference type="Pfam" id="PF00149">
    <property type="entry name" value="Metallophos"/>
    <property type="match status" value="1"/>
</dbReference>
<dbReference type="EC" id="3.1.3.16" evidence="2"/>
<accession>A0A6B2G6I3</accession>
<protein>
    <recommendedName>
        <fullName evidence="2">protein-serine/threonine phosphatase</fullName>
        <ecNumber evidence="2">3.1.3.16</ecNumber>
    </recommendedName>
</protein>
<name>A0A6B2G6I3_MYXSQ</name>
<sequence length="130" mass="14913">MRIIRRNTEIPNRGGFCDLVWSDPEEVNGWELSPRGAGWLFGENVTRGFCHTNNLSLICRAHQLIDEGYRFMFNNLLVTIWSAPNYCYRCGNVAAVMTFNSTTDYTTKVFEAVSQPENNQDRQAVCGYFL</sequence>
<dbReference type="SUPFAM" id="SSF56300">
    <property type="entry name" value="Metallo-dependent phosphatases"/>
    <property type="match status" value="1"/>
</dbReference>
<keyword evidence="4" id="KW-0378">Hydrolase</keyword>
<dbReference type="PANTHER" id="PTHR45619">
    <property type="entry name" value="SERINE/THREONINE-PROTEIN PHOSPHATASE PP2A-RELATED"/>
    <property type="match status" value="1"/>
</dbReference>
<dbReference type="Gene3D" id="3.60.21.10">
    <property type="match status" value="1"/>
</dbReference>
<dbReference type="GO" id="GO:0046872">
    <property type="term" value="F:metal ion binding"/>
    <property type="evidence" value="ECO:0007669"/>
    <property type="project" value="UniProtKB-KW"/>
</dbReference>
<comment type="cofactor">
    <cofactor evidence="1">
        <name>Mn(2+)</name>
        <dbReference type="ChEBI" id="CHEBI:29035"/>
    </cofactor>
</comment>
<dbReference type="PRINTS" id="PR00114">
    <property type="entry name" value="STPHPHTASE"/>
</dbReference>
<feature type="domain" description="Serine/threonine specific protein phosphatases" evidence="6">
    <location>
        <begin position="1"/>
        <end position="114"/>
    </location>
</feature>
<dbReference type="InterPro" id="IPR006186">
    <property type="entry name" value="Ser/Thr-sp_prot-phosphatase"/>
</dbReference>
<evidence type="ECO:0000259" key="6">
    <source>
        <dbReference type="SMART" id="SM00156"/>
    </source>
</evidence>
<dbReference type="InterPro" id="IPR004843">
    <property type="entry name" value="Calcineurin-like_PHP"/>
</dbReference>